<feature type="domain" description="HMA" evidence="6">
    <location>
        <begin position="14"/>
        <end position="77"/>
    </location>
</feature>
<dbReference type="GO" id="GO:0046872">
    <property type="term" value="F:metal ion binding"/>
    <property type="evidence" value="ECO:0007669"/>
    <property type="project" value="UniProtKB-KW"/>
</dbReference>
<dbReference type="InterPro" id="IPR006121">
    <property type="entry name" value="HMA_dom"/>
</dbReference>
<dbReference type="GO" id="GO:0009626">
    <property type="term" value="P:plant-type hypersensitive response"/>
    <property type="evidence" value="ECO:0007669"/>
    <property type="project" value="UniProtKB-KW"/>
</dbReference>
<evidence type="ECO:0000313" key="7">
    <source>
        <dbReference type="EMBL" id="GER25988.1"/>
    </source>
</evidence>
<dbReference type="Gene3D" id="3.30.70.100">
    <property type="match status" value="1"/>
</dbReference>
<accession>A0A5A7P0F7</accession>
<proteinExistence type="inferred from homology"/>
<evidence type="ECO:0000256" key="4">
    <source>
        <dbReference type="ARBA" id="ARBA00023289"/>
    </source>
</evidence>
<protein>
    <submittedName>
        <fullName evidence="7">Heavy metal transport/detoxification superfamily protein</fullName>
    </submittedName>
</protein>
<dbReference type="InterPro" id="IPR036163">
    <property type="entry name" value="HMA_dom_sf"/>
</dbReference>
<evidence type="ECO:0000256" key="1">
    <source>
        <dbReference type="ARBA" id="ARBA00004170"/>
    </source>
</evidence>
<dbReference type="SUPFAM" id="SSF55008">
    <property type="entry name" value="HMA, heavy metal-associated domain"/>
    <property type="match status" value="1"/>
</dbReference>
<gene>
    <name evidence="7" type="ORF">STAS_01595</name>
</gene>
<evidence type="ECO:0000256" key="2">
    <source>
        <dbReference type="ARBA" id="ARBA00022481"/>
    </source>
</evidence>
<dbReference type="EMBL" id="BKCP01000669">
    <property type="protein sequence ID" value="GER25988.1"/>
    <property type="molecule type" value="Genomic_DNA"/>
</dbReference>
<dbReference type="Pfam" id="PF00403">
    <property type="entry name" value="HMA"/>
    <property type="match status" value="1"/>
</dbReference>
<comment type="subcellular location">
    <subcellularLocation>
        <location evidence="1">Membrane</location>
        <topology evidence="1">Peripheral membrane protein</topology>
    </subcellularLocation>
</comment>
<keyword evidence="3" id="KW-0479">Metal-binding</keyword>
<dbReference type="AlphaFoldDB" id="A0A5A7P0F7"/>
<evidence type="ECO:0000313" key="8">
    <source>
        <dbReference type="Proteomes" id="UP000325081"/>
    </source>
</evidence>
<comment type="caution">
    <text evidence="7">The sequence shown here is derived from an EMBL/GenBank/DDBJ whole genome shotgun (WGS) entry which is preliminary data.</text>
</comment>
<name>A0A5A7P0F7_STRAF</name>
<keyword evidence="4" id="KW-0449">Lipoprotein</keyword>
<dbReference type="GO" id="GO:0016020">
    <property type="term" value="C:membrane"/>
    <property type="evidence" value="ECO:0007669"/>
    <property type="project" value="UniProtKB-SubCell"/>
</dbReference>
<keyword evidence="2" id="KW-0488">Methylation</keyword>
<keyword evidence="4" id="KW-0636">Prenylation</keyword>
<evidence type="ECO:0000256" key="5">
    <source>
        <dbReference type="ARBA" id="ARBA00024045"/>
    </source>
</evidence>
<organism evidence="7 8">
    <name type="scientific">Striga asiatica</name>
    <name type="common">Asiatic witchweed</name>
    <name type="synonym">Buchnera asiatica</name>
    <dbReference type="NCBI Taxonomy" id="4170"/>
    <lineage>
        <taxon>Eukaryota</taxon>
        <taxon>Viridiplantae</taxon>
        <taxon>Streptophyta</taxon>
        <taxon>Embryophyta</taxon>
        <taxon>Tracheophyta</taxon>
        <taxon>Spermatophyta</taxon>
        <taxon>Magnoliopsida</taxon>
        <taxon>eudicotyledons</taxon>
        <taxon>Gunneridae</taxon>
        <taxon>Pentapetalae</taxon>
        <taxon>asterids</taxon>
        <taxon>lamiids</taxon>
        <taxon>Lamiales</taxon>
        <taxon>Orobanchaceae</taxon>
        <taxon>Buchnereae</taxon>
        <taxon>Striga</taxon>
    </lineage>
</organism>
<comment type="similarity">
    <text evidence="5">Belongs to the HIPP family.</text>
</comment>
<dbReference type="OrthoDB" id="1110082at2759"/>
<evidence type="ECO:0000256" key="3">
    <source>
        <dbReference type="ARBA" id="ARBA00022723"/>
    </source>
</evidence>
<reference evidence="8" key="1">
    <citation type="journal article" date="2019" name="Curr. Biol.">
        <title>Genome Sequence of Striga asiatica Provides Insight into the Evolution of Plant Parasitism.</title>
        <authorList>
            <person name="Yoshida S."/>
            <person name="Kim S."/>
            <person name="Wafula E.K."/>
            <person name="Tanskanen J."/>
            <person name="Kim Y.M."/>
            <person name="Honaas L."/>
            <person name="Yang Z."/>
            <person name="Spallek T."/>
            <person name="Conn C.E."/>
            <person name="Ichihashi Y."/>
            <person name="Cheong K."/>
            <person name="Cui S."/>
            <person name="Der J.P."/>
            <person name="Gundlach H."/>
            <person name="Jiao Y."/>
            <person name="Hori C."/>
            <person name="Ishida J.K."/>
            <person name="Kasahara H."/>
            <person name="Kiba T."/>
            <person name="Kim M.S."/>
            <person name="Koo N."/>
            <person name="Laohavisit A."/>
            <person name="Lee Y.H."/>
            <person name="Lumba S."/>
            <person name="McCourt P."/>
            <person name="Mortimer J.C."/>
            <person name="Mutuku J.M."/>
            <person name="Nomura T."/>
            <person name="Sasaki-Sekimoto Y."/>
            <person name="Seto Y."/>
            <person name="Wang Y."/>
            <person name="Wakatake T."/>
            <person name="Sakakibara H."/>
            <person name="Demura T."/>
            <person name="Yamaguchi S."/>
            <person name="Yoneyama K."/>
            <person name="Manabe R.I."/>
            <person name="Nelson D.C."/>
            <person name="Schulman A.H."/>
            <person name="Timko M.P."/>
            <person name="dePamphilis C.W."/>
            <person name="Choi D."/>
            <person name="Shirasu K."/>
        </authorList>
    </citation>
    <scope>NUCLEOTIDE SEQUENCE [LARGE SCALE GENOMIC DNA]</scope>
    <source>
        <strain evidence="8">cv. UVA1</strain>
    </source>
</reference>
<dbReference type="PROSITE" id="PS50846">
    <property type="entry name" value="HMA_2"/>
    <property type="match status" value="1"/>
</dbReference>
<evidence type="ECO:0000259" key="6">
    <source>
        <dbReference type="PROSITE" id="PS50846"/>
    </source>
</evidence>
<keyword evidence="8" id="KW-1185">Reference proteome</keyword>
<dbReference type="CDD" id="cd00371">
    <property type="entry name" value="HMA"/>
    <property type="match status" value="1"/>
</dbReference>
<sequence>MQLQGILMDYSPANLCCVLKVDAHCGACKGHMIEILSCIEGVYDVTMDAESKTVKIMGQVNPNYCLKALTRCGIHAELVWANLSHPKMQRDYNRNYNYGTAEGYGYRRSLPEGMWHETPDGYPMMMGNNVYSTNTYYDESRRNPLIDYYNQDSMNFCTIL</sequence>
<dbReference type="Proteomes" id="UP000325081">
    <property type="component" value="Unassembled WGS sequence"/>
</dbReference>
<dbReference type="PANTHER" id="PTHR45868:SF63">
    <property type="entry name" value="HMA DOMAIN-CONTAINING PROTEIN"/>
    <property type="match status" value="1"/>
</dbReference>
<dbReference type="PANTHER" id="PTHR45868">
    <property type="entry name" value="HEAVY METAL-ASSOCIATED ISOPRENYLATED PLANT PROTEIN 33-RELATED"/>
    <property type="match status" value="1"/>
</dbReference>